<dbReference type="Proteomes" id="UP000245535">
    <property type="component" value="Unassembled WGS sequence"/>
</dbReference>
<keyword evidence="3" id="KW-1185">Reference proteome</keyword>
<evidence type="ECO:0000313" key="3">
    <source>
        <dbReference type="Proteomes" id="UP000245535"/>
    </source>
</evidence>
<dbReference type="EMBL" id="QGDO01000002">
    <property type="protein sequence ID" value="PWJ43166.1"/>
    <property type="molecule type" value="Genomic_DNA"/>
</dbReference>
<sequence>MIGSFTTETTILSGNELSQNYIDFIEENQLVEPTDHIHYWYSDAAFDIEEGVYFFTDEKVVVFSNLLEEPVIIIPYEQIVEVDFQKSESDWVDSYVILSLEDYSTISIPVTVEEGGDHIFFNDLRKTWGAKVQIINDLSQYELEGSLN</sequence>
<name>A0A315ZC66_SEDFL</name>
<accession>A0A315ZC66</accession>
<feature type="domain" description="YokE-like PH" evidence="1">
    <location>
        <begin position="32"/>
        <end position="106"/>
    </location>
</feature>
<reference evidence="2 3" key="1">
    <citation type="submission" date="2018-03" db="EMBL/GenBank/DDBJ databases">
        <title>Genomic Encyclopedia of Archaeal and Bacterial Type Strains, Phase II (KMG-II): from individual species to whole genera.</title>
        <authorList>
            <person name="Goeker M."/>
        </authorList>
    </citation>
    <scope>NUCLEOTIDE SEQUENCE [LARGE SCALE GENOMIC DNA]</scope>
    <source>
        <strain evidence="2 3">DSM 28229</strain>
    </source>
</reference>
<dbReference type="AlphaFoldDB" id="A0A315ZC66"/>
<comment type="caution">
    <text evidence="2">The sequence shown here is derived from an EMBL/GenBank/DDBJ whole genome shotgun (WGS) entry which is preliminary data.</text>
</comment>
<protein>
    <recommendedName>
        <fullName evidence="1">YokE-like PH domain-containing protein</fullName>
    </recommendedName>
</protein>
<dbReference type="RefSeq" id="WP_109617480.1">
    <property type="nucleotide sequence ID" value="NZ_QGDO01000002.1"/>
</dbReference>
<dbReference type="OrthoDB" id="1494301at2"/>
<evidence type="ECO:0000259" key="1">
    <source>
        <dbReference type="Pfam" id="PF14470"/>
    </source>
</evidence>
<dbReference type="InterPro" id="IPR039519">
    <property type="entry name" value="YokE-like_PH"/>
</dbReference>
<dbReference type="Pfam" id="PF14470">
    <property type="entry name" value="bPH_3"/>
    <property type="match status" value="1"/>
</dbReference>
<proteinExistence type="predicted"/>
<gene>
    <name evidence="2" type="ORF">BC781_102715</name>
</gene>
<evidence type="ECO:0000313" key="2">
    <source>
        <dbReference type="EMBL" id="PWJ43166.1"/>
    </source>
</evidence>
<organism evidence="2 3">
    <name type="scientific">Sediminitomix flava</name>
    <dbReference type="NCBI Taxonomy" id="379075"/>
    <lineage>
        <taxon>Bacteria</taxon>
        <taxon>Pseudomonadati</taxon>
        <taxon>Bacteroidota</taxon>
        <taxon>Cytophagia</taxon>
        <taxon>Cytophagales</taxon>
        <taxon>Flammeovirgaceae</taxon>
        <taxon>Sediminitomix</taxon>
    </lineage>
</organism>